<feature type="transmembrane region" description="Helical" evidence="1">
    <location>
        <begin position="81"/>
        <end position="97"/>
    </location>
</feature>
<gene>
    <name evidence="2" type="ORF">UFOVP1299_19</name>
</gene>
<organism evidence="2">
    <name type="scientific">uncultured Caudovirales phage</name>
    <dbReference type="NCBI Taxonomy" id="2100421"/>
    <lineage>
        <taxon>Viruses</taxon>
        <taxon>Duplodnaviria</taxon>
        <taxon>Heunggongvirae</taxon>
        <taxon>Uroviricota</taxon>
        <taxon>Caudoviricetes</taxon>
        <taxon>Peduoviridae</taxon>
        <taxon>Maltschvirus</taxon>
        <taxon>Maltschvirus maltsch</taxon>
    </lineage>
</organism>
<evidence type="ECO:0000313" key="2">
    <source>
        <dbReference type="EMBL" id="CAB4195561.1"/>
    </source>
</evidence>
<protein>
    <submittedName>
        <fullName evidence="2">Uncharacterized protein</fullName>
    </submittedName>
</protein>
<reference evidence="2" key="1">
    <citation type="submission" date="2020-05" db="EMBL/GenBank/DDBJ databases">
        <authorList>
            <person name="Chiriac C."/>
            <person name="Salcher M."/>
            <person name="Ghai R."/>
            <person name="Kavagutti S V."/>
        </authorList>
    </citation>
    <scope>NUCLEOTIDE SEQUENCE</scope>
</reference>
<proteinExistence type="predicted"/>
<dbReference type="EMBL" id="LR797246">
    <property type="protein sequence ID" value="CAB4195561.1"/>
    <property type="molecule type" value="Genomic_DNA"/>
</dbReference>
<evidence type="ECO:0000256" key="1">
    <source>
        <dbReference type="SAM" id="Phobius"/>
    </source>
</evidence>
<keyword evidence="1" id="KW-1133">Transmembrane helix</keyword>
<accession>A0A6J5RPK5</accession>
<name>A0A6J5RPK5_9CAUD</name>
<keyword evidence="1" id="KW-0472">Membrane</keyword>
<keyword evidence="1" id="KW-0812">Transmembrane</keyword>
<sequence>MREENEVLSAFAVQLRIEARVREMRSYEEQAAQAPSKGLIMTQVQEFFAKMKRVWGWIEHRNDLWEKQREKQTEDMSTSKFTFFLALGFALIVGAFVA</sequence>